<evidence type="ECO:0000256" key="5">
    <source>
        <dbReference type="ARBA" id="ARBA00022729"/>
    </source>
</evidence>
<evidence type="ECO:0008006" key="8">
    <source>
        <dbReference type="Google" id="ProtNLM"/>
    </source>
</evidence>
<reference evidence="6 7" key="1">
    <citation type="submission" date="2024-11" db="EMBL/GenBank/DDBJ databases">
        <title>Chromosome-level genome assembly of Eucalyptus globulus Labill. provides insights into its genome evolution.</title>
        <authorList>
            <person name="Li X."/>
        </authorList>
    </citation>
    <scope>NUCLEOTIDE SEQUENCE [LARGE SCALE GENOMIC DNA]</scope>
    <source>
        <strain evidence="6">CL2024</strain>
        <tissue evidence="6">Fresh tender leaves</tissue>
    </source>
</reference>
<dbReference type="Proteomes" id="UP001634007">
    <property type="component" value="Unassembled WGS sequence"/>
</dbReference>
<evidence type="ECO:0000256" key="3">
    <source>
        <dbReference type="ARBA" id="ARBA00022471"/>
    </source>
</evidence>
<evidence type="ECO:0000256" key="4">
    <source>
        <dbReference type="ARBA" id="ARBA00022525"/>
    </source>
</evidence>
<comment type="similarity">
    <text evidence="2">Belongs to the plant self-incompatibility (S1) protein family.</text>
</comment>
<keyword evidence="5" id="KW-0732">Signal</keyword>
<keyword evidence="4" id="KW-0964">Secreted</keyword>
<comment type="subcellular location">
    <subcellularLocation>
        <location evidence="1">Secreted</location>
    </subcellularLocation>
</comment>
<keyword evidence="3" id="KW-0713">Self-incompatibility</keyword>
<proteinExistence type="inferred from homology"/>
<dbReference type="Pfam" id="PF05938">
    <property type="entry name" value="Self-incomp_S1"/>
    <property type="match status" value="1"/>
</dbReference>
<organism evidence="6 7">
    <name type="scientific">Eucalyptus globulus</name>
    <name type="common">Tasmanian blue gum</name>
    <dbReference type="NCBI Taxonomy" id="34317"/>
    <lineage>
        <taxon>Eukaryota</taxon>
        <taxon>Viridiplantae</taxon>
        <taxon>Streptophyta</taxon>
        <taxon>Embryophyta</taxon>
        <taxon>Tracheophyta</taxon>
        <taxon>Spermatophyta</taxon>
        <taxon>Magnoliopsida</taxon>
        <taxon>eudicotyledons</taxon>
        <taxon>Gunneridae</taxon>
        <taxon>Pentapetalae</taxon>
        <taxon>rosids</taxon>
        <taxon>malvids</taxon>
        <taxon>Myrtales</taxon>
        <taxon>Myrtaceae</taxon>
        <taxon>Myrtoideae</taxon>
        <taxon>Eucalypteae</taxon>
        <taxon>Eucalyptus</taxon>
    </lineage>
</organism>
<gene>
    <name evidence="6" type="ORF">ACJRO7_031899</name>
</gene>
<accession>A0ABD3JG62</accession>
<name>A0ABD3JG62_EUCGL</name>
<dbReference type="GO" id="GO:0005576">
    <property type="term" value="C:extracellular region"/>
    <property type="evidence" value="ECO:0007669"/>
    <property type="project" value="UniProtKB-SubCell"/>
</dbReference>
<protein>
    <recommendedName>
        <fullName evidence="8">S-protein homolog</fullName>
    </recommendedName>
</protein>
<dbReference type="GO" id="GO:0060320">
    <property type="term" value="P:rejection of self pollen"/>
    <property type="evidence" value="ECO:0007669"/>
    <property type="project" value="UniProtKB-KW"/>
</dbReference>
<evidence type="ECO:0000313" key="7">
    <source>
        <dbReference type="Proteomes" id="UP001634007"/>
    </source>
</evidence>
<dbReference type="EMBL" id="JBJKBG010000008">
    <property type="protein sequence ID" value="KAL3727066.1"/>
    <property type="molecule type" value="Genomic_DNA"/>
</dbReference>
<comment type="caution">
    <text evidence="6">The sequence shown here is derived from an EMBL/GenBank/DDBJ whole genome shotgun (WGS) entry which is preliminary data.</text>
</comment>
<dbReference type="AlphaFoldDB" id="A0ABD3JG62"/>
<sequence>MICFRMDVFKTTHYLAQGEWQFKYFDAFKAKQDQFRCGGQCYWSVWNDGFYFSKDGTTWKHDYTWA</sequence>
<evidence type="ECO:0000313" key="6">
    <source>
        <dbReference type="EMBL" id="KAL3727066.1"/>
    </source>
</evidence>
<dbReference type="InterPro" id="IPR010264">
    <property type="entry name" value="Self-incomp_S1"/>
</dbReference>
<evidence type="ECO:0000256" key="2">
    <source>
        <dbReference type="ARBA" id="ARBA00005581"/>
    </source>
</evidence>
<evidence type="ECO:0000256" key="1">
    <source>
        <dbReference type="ARBA" id="ARBA00004613"/>
    </source>
</evidence>
<keyword evidence="7" id="KW-1185">Reference proteome</keyword>